<keyword evidence="3" id="KW-1185">Reference proteome</keyword>
<name>A0ABM7VIU7_9BACT</name>
<dbReference type="RefSeq" id="WP_338398504.1">
    <property type="nucleotide sequence ID" value="NZ_AP025293.1"/>
</dbReference>
<keyword evidence="2" id="KW-0614">Plasmid</keyword>
<keyword evidence="1" id="KW-0472">Membrane</keyword>
<keyword evidence="1" id="KW-1133">Transmembrane helix</keyword>
<feature type="transmembrane region" description="Helical" evidence="1">
    <location>
        <begin position="7"/>
        <end position="30"/>
    </location>
</feature>
<evidence type="ECO:0000256" key="1">
    <source>
        <dbReference type="SAM" id="Phobius"/>
    </source>
</evidence>
<dbReference type="EMBL" id="AP025293">
    <property type="protein sequence ID" value="BDD00692.1"/>
    <property type="molecule type" value="Genomic_DNA"/>
</dbReference>
<dbReference type="Proteomes" id="UP001354989">
    <property type="component" value="Plasmid pPP1"/>
</dbReference>
<geneLocation type="plasmid" evidence="2 3">
    <name>pPP1</name>
</geneLocation>
<evidence type="ECO:0000313" key="3">
    <source>
        <dbReference type="Proteomes" id="UP001354989"/>
    </source>
</evidence>
<reference evidence="2 3" key="1">
    <citation type="submission" date="2021-12" db="EMBL/GenBank/DDBJ databases">
        <title>Genome sequencing of bacteria with rrn-lacking chromosome and rrn-plasmid.</title>
        <authorList>
            <person name="Anda M."/>
            <person name="Iwasaki W."/>
        </authorList>
    </citation>
    <scope>NUCLEOTIDE SEQUENCE [LARGE SCALE GENOMIC DNA]</scope>
    <source>
        <strain evidence="2 3">NBRC 101262</strain>
        <plasmid evidence="2 3">pPP1</plasmid>
    </source>
</reference>
<proteinExistence type="predicted"/>
<protein>
    <submittedName>
        <fullName evidence="2">Uncharacterized protein</fullName>
    </submittedName>
</protein>
<gene>
    <name evidence="2" type="ORF">PEPS_29720</name>
</gene>
<keyword evidence="1" id="KW-0812">Transmembrane</keyword>
<sequence>MVTNKRHLMVSVFIVGTLLAMILLPSFSFLEQSVVVGQWEENTQQPTVRAAVNQKFAPPSYASLLPLADLLPVLKAEQGFRWAGMDLDEIYPNIWVRTKQKANEFCMAIEDQGYTDQELTSLLGQSDDQKANTYWLQNLQWSIFYLTCTERMRDSKQVKYVDHFLANQYKGLWIAKKLGTLIKYAHREACIEVDRPAYIYNDRMEGFRMLGGRIFEKDQGKWEGFFVNYGEETLRVNLPAGLQASEGEVYQAALDDQKNNREVMLKTNARIDFNIFYLPPHAIAFLR</sequence>
<evidence type="ECO:0000313" key="2">
    <source>
        <dbReference type="EMBL" id="BDD00692.1"/>
    </source>
</evidence>
<organism evidence="2 3">
    <name type="scientific">Persicobacter psychrovividus</name>
    <dbReference type="NCBI Taxonomy" id="387638"/>
    <lineage>
        <taxon>Bacteria</taxon>
        <taxon>Pseudomonadati</taxon>
        <taxon>Bacteroidota</taxon>
        <taxon>Cytophagia</taxon>
        <taxon>Cytophagales</taxon>
        <taxon>Persicobacteraceae</taxon>
        <taxon>Persicobacter</taxon>
    </lineage>
</organism>
<accession>A0ABM7VIU7</accession>